<reference evidence="2" key="1">
    <citation type="submission" date="2018-05" db="EMBL/GenBank/DDBJ databases">
        <authorList>
            <person name="Lanie J.A."/>
            <person name="Ng W.-L."/>
            <person name="Kazmierczak K.M."/>
            <person name="Andrzejewski T.M."/>
            <person name="Davidsen T.M."/>
            <person name="Wayne K.J."/>
            <person name="Tettelin H."/>
            <person name="Glass J.I."/>
            <person name="Rusch D."/>
            <person name="Podicherti R."/>
            <person name="Tsui H.-C.T."/>
            <person name="Winkler M.E."/>
        </authorList>
    </citation>
    <scope>NUCLEOTIDE SEQUENCE</scope>
</reference>
<keyword evidence="1" id="KW-0472">Membrane</keyword>
<dbReference type="EMBL" id="UINC01011688">
    <property type="protein sequence ID" value="SVA51429.1"/>
    <property type="molecule type" value="Genomic_DNA"/>
</dbReference>
<name>A0A381WFY8_9ZZZZ</name>
<organism evidence="2">
    <name type="scientific">marine metagenome</name>
    <dbReference type="NCBI Taxonomy" id="408172"/>
    <lineage>
        <taxon>unclassified sequences</taxon>
        <taxon>metagenomes</taxon>
        <taxon>ecological metagenomes</taxon>
    </lineage>
</organism>
<evidence type="ECO:0000256" key="1">
    <source>
        <dbReference type="SAM" id="Phobius"/>
    </source>
</evidence>
<proteinExistence type="predicted"/>
<keyword evidence="1" id="KW-0812">Transmembrane</keyword>
<protein>
    <submittedName>
        <fullName evidence="2">Uncharacterized protein</fullName>
    </submittedName>
</protein>
<dbReference type="AlphaFoldDB" id="A0A381WFY8"/>
<feature type="transmembrane region" description="Helical" evidence="1">
    <location>
        <begin position="53"/>
        <end position="72"/>
    </location>
</feature>
<evidence type="ECO:0000313" key="2">
    <source>
        <dbReference type="EMBL" id="SVA51429.1"/>
    </source>
</evidence>
<accession>A0A381WFY8</accession>
<sequence length="114" mass="12168">MNSTNANYLNSICLILIGTWGYFDVSSPTALIPVGFGVALLLCSSGIKNENKVIAHIAVLLTLVILLSLAGMRLPKSIDQGGIGLIRVLLMIGTSALSMLYFVKSFIANRKANK</sequence>
<feature type="transmembrane region" description="Helical" evidence="1">
    <location>
        <begin position="30"/>
        <end position="47"/>
    </location>
</feature>
<feature type="transmembrane region" description="Helical" evidence="1">
    <location>
        <begin position="84"/>
        <end position="103"/>
    </location>
</feature>
<feature type="transmembrane region" description="Helical" evidence="1">
    <location>
        <begin position="6"/>
        <end position="23"/>
    </location>
</feature>
<keyword evidence="1" id="KW-1133">Transmembrane helix</keyword>
<gene>
    <name evidence="2" type="ORF">METZ01_LOCUS104283</name>
</gene>